<dbReference type="InterPro" id="IPR057326">
    <property type="entry name" value="KR_dom"/>
</dbReference>
<feature type="compositionally biased region" description="Basic and acidic residues" evidence="4">
    <location>
        <begin position="330"/>
        <end position="342"/>
    </location>
</feature>
<evidence type="ECO:0000256" key="4">
    <source>
        <dbReference type="SAM" id="MobiDB-lite"/>
    </source>
</evidence>
<dbReference type="FunFam" id="3.40.50.720:FF:000084">
    <property type="entry name" value="Short-chain dehydrogenase reductase"/>
    <property type="match status" value="1"/>
</dbReference>
<evidence type="ECO:0000256" key="1">
    <source>
        <dbReference type="ARBA" id="ARBA00006484"/>
    </source>
</evidence>
<keyword evidence="7" id="KW-1185">Reference proteome</keyword>
<dbReference type="GO" id="GO:0016020">
    <property type="term" value="C:membrane"/>
    <property type="evidence" value="ECO:0007669"/>
    <property type="project" value="TreeGrafter"/>
</dbReference>
<comment type="caution">
    <text evidence="6">The sequence shown here is derived from an EMBL/GenBank/DDBJ whole genome shotgun (WGS) entry which is preliminary data.</text>
</comment>
<dbReference type="InterPro" id="IPR002347">
    <property type="entry name" value="SDR_fam"/>
</dbReference>
<dbReference type="PRINTS" id="PR00081">
    <property type="entry name" value="GDHRDH"/>
</dbReference>
<dbReference type="SUPFAM" id="SSF51735">
    <property type="entry name" value="NAD(P)-binding Rossmann-fold domains"/>
    <property type="match status" value="1"/>
</dbReference>
<reference evidence="6 7" key="1">
    <citation type="submission" date="2012-12" db="EMBL/GenBank/DDBJ databases">
        <title>Genome assembly of Fulvivirga imtechensis AK7.</title>
        <authorList>
            <person name="Nupur N."/>
            <person name="Khatri I."/>
            <person name="Kumar R."/>
            <person name="Subramanian S."/>
            <person name="Pinnaka A."/>
        </authorList>
    </citation>
    <scope>NUCLEOTIDE SEQUENCE [LARGE SCALE GENOMIC DNA]</scope>
    <source>
        <strain evidence="6 7">AK7</strain>
    </source>
</reference>
<dbReference type="Proteomes" id="UP000011135">
    <property type="component" value="Unassembled WGS sequence"/>
</dbReference>
<proteinExistence type="inferred from homology"/>
<dbReference type="InterPro" id="IPR036291">
    <property type="entry name" value="NAD(P)-bd_dom_sf"/>
</dbReference>
<dbReference type="EMBL" id="AMZN01000101">
    <property type="protein sequence ID" value="ELR68630.1"/>
    <property type="molecule type" value="Genomic_DNA"/>
</dbReference>
<dbReference type="RefSeq" id="WP_009583067.1">
    <property type="nucleotide sequence ID" value="NZ_AMZN01000101.1"/>
</dbReference>
<protein>
    <submittedName>
        <fullName evidence="6">3-oxoacyl-[acyl-carrier protein] reductase</fullName>
    </submittedName>
</protein>
<dbReference type="OrthoDB" id="822355at2"/>
<dbReference type="PRINTS" id="PR00080">
    <property type="entry name" value="SDRFAMILY"/>
</dbReference>
<dbReference type="PANTHER" id="PTHR44196:SF1">
    <property type="entry name" value="DEHYDROGENASE_REDUCTASE SDR FAMILY MEMBER 7B"/>
    <property type="match status" value="1"/>
</dbReference>
<feature type="compositionally biased region" description="Basic and acidic residues" evidence="4">
    <location>
        <begin position="309"/>
        <end position="318"/>
    </location>
</feature>
<sequence>MMRFSGINKFLLGSATVIGGAIAVRSMVRAVKKYNLRDKVVLITGGSRGLGLVMARQLVDLGAKVVVCARDEEELVRSAEELSVRTQHYLAVPCDITDPKQVQQLIEETESIMGPVDVLINNAGIIQVGPMETLSDQDYEQAMKVHFWGPYYLMKAVIPGMKQRKNGRIVNIVSIGDKVSFPHLLPYNASKYALSGLSEGLTAELRRSGIKVTTIYPGLMRTGSPRNIDVKGRHEEEYAWFKISDSLPVISMNAERASKQIINAMRHGERTRTLSFTAKLAKAVHGIAPDLTISAFEAINSLLPGPEGGSKEKRKGYESDSAISSSSLTEKTKKAEVRNNEL</sequence>
<dbReference type="GO" id="GO:0016491">
    <property type="term" value="F:oxidoreductase activity"/>
    <property type="evidence" value="ECO:0007669"/>
    <property type="project" value="UniProtKB-KW"/>
</dbReference>
<evidence type="ECO:0000259" key="5">
    <source>
        <dbReference type="SMART" id="SM00822"/>
    </source>
</evidence>
<evidence type="ECO:0000256" key="2">
    <source>
        <dbReference type="ARBA" id="ARBA00023002"/>
    </source>
</evidence>
<feature type="region of interest" description="Disordered" evidence="4">
    <location>
        <begin position="304"/>
        <end position="342"/>
    </location>
</feature>
<evidence type="ECO:0000313" key="7">
    <source>
        <dbReference type="Proteomes" id="UP000011135"/>
    </source>
</evidence>
<dbReference type="AlphaFoldDB" id="L8JIH5"/>
<comment type="similarity">
    <text evidence="1 3">Belongs to the short-chain dehydrogenases/reductases (SDR) family.</text>
</comment>
<accession>L8JIH5</accession>
<dbReference type="PANTHER" id="PTHR44196">
    <property type="entry name" value="DEHYDROGENASE/REDUCTASE SDR FAMILY MEMBER 7B"/>
    <property type="match status" value="1"/>
</dbReference>
<dbReference type="Pfam" id="PF00106">
    <property type="entry name" value="adh_short"/>
    <property type="match status" value="1"/>
</dbReference>
<feature type="domain" description="Ketoreductase" evidence="5">
    <location>
        <begin position="39"/>
        <end position="223"/>
    </location>
</feature>
<name>L8JIH5_9BACT</name>
<dbReference type="PATRIC" id="fig|1237149.3.peg.5292"/>
<evidence type="ECO:0000256" key="3">
    <source>
        <dbReference type="RuleBase" id="RU000363"/>
    </source>
</evidence>
<dbReference type="CDD" id="cd05233">
    <property type="entry name" value="SDR_c"/>
    <property type="match status" value="1"/>
</dbReference>
<dbReference type="STRING" id="1237149.C900_00174"/>
<dbReference type="Gene3D" id="3.40.50.720">
    <property type="entry name" value="NAD(P)-binding Rossmann-like Domain"/>
    <property type="match status" value="1"/>
</dbReference>
<organism evidence="6 7">
    <name type="scientific">Fulvivirga imtechensis AK7</name>
    <dbReference type="NCBI Taxonomy" id="1237149"/>
    <lineage>
        <taxon>Bacteria</taxon>
        <taxon>Pseudomonadati</taxon>
        <taxon>Bacteroidota</taxon>
        <taxon>Cytophagia</taxon>
        <taxon>Cytophagales</taxon>
        <taxon>Fulvivirgaceae</taxon>
        <taxon>Fulvivirga</taxon>
    </lineage>
</organism>
<dbReference type="SMART" id="SM00822">
    <property type="entry name" value="PKS_KR"/>
    <property type="match status" value="1"/>
</dbReference>
<evidence type="ECO:0000313" key="6">
    <source>
        <dbReference type="EMBL" id="ELR68630.1"/>
    </source>
</evidence>
<dbReference type="eggNOG" id="COG0300">
    <property type="taxonomic scope" value="Bacteria"/>
</dbReference>
<keyword evidence="2" id="KW-0560">Oxidoreductase</keyword>
<gene>
    <name evidence="6" type="ORF">C900_00174</name>
</gene>